<dbReference type="PANTHER" id="PTHR33050">
    <property type="entry name" value="REVERSE TRANSCRIPTASE DOMAIN-CONTAINING PROTEIN"/>
    <property type="match status" value="1"/>
</dbReference>
<feature type="non-terminal residue" evidence="1">
    <location>
        <position position="1453"/>
    </location>
</feature>
<comment type="caution">
    <text evidence="1">The sequence shown here is derived from an EMBL/GenBank/DDBJ whole genome shotgun (WGS) entry which is preliminary data.</text>
</comment>
<proteinExistence type="predicted"/>
<organism evidence="1 2">
    <name type="scientific">Prorocentrum cordatum</name>
    <dbReference type="NCBI Taxonomy" id="2364126"/>
    <lineage>
        <taxon>Eukaryota</taxon>
        <taxon>Sar</taxon>
        <taxon>Alveolata</taxon>
        <taxon>Dinophyceae</taxon>
        <taxon>Prorocentrales</taxon>
        <taxon>Prorocentraceae</taxon>
        <taxon>Prorocentrum</taxon>
    </lineage>
</organism>
<keyword evidence="2" id="KW-1185">Reference proteome</keyword>
<dbReference type="InterPro" id="IPR052055">
    <property type="entry name" value="Hepadnavirus_pol/RT"/>
</dbReference>
<dbReference type="EMBL" id="CAUYUJ010001929">
    <property type="protein sequence ID" value="CAK0798374.1"/>
    <property type="molecule type" value="Genomic_DNA"/>
</dbReference>
<evidence type="ECO:0008006" key="3">
    <source>
        <dbReference type="Google" id="ProtNLM"/>
    </source>
</evidence>
<gene>
    <name evidence="1" type="ORF">PCOR1329_LOCUS7144</name>
</gene>
<evidence type="ECO:0000313" key="1">
    <source>
        <dbReference type="EMBL" id="CAK0798374.1"/>
    </source>
</evidence>
<sequence length="1453" mass="156955">MSCDRGPAVYQERLDAYRSGYEMTSDCDDYSETTNPDAEVMEIHFVHGQDGRAGVIQANRVYGFCRLLATAVVGSALWGGAASGYGPLPDGPFLPTLSVMSCAGGPAGGKSLACPSLVDPSLVDVAGGGPAPAAPGELALPGAAPPAPPVAAAAPAPAAARPAAVALAPGAAAAPVGRALAAPVTVAGALQPSGEPAPGWPWVAAENVDGFVSFGAEVAVEVPGGAFLVGRAGHRGLPTLAGGGVTRAVLLPDSEIVWFMQECRGRDACRPEAPPCAGQPEDISRECREVVQLCRGEAVTRFAVALLWMAQCCAKFHVKKWGLGLHHEMWKSKRRLNPTDFRVYMHETLSKMIETMGSADHLGVYNWTRAELGYRRLRLIEHYWDDKSAEQQQQHNMKMPLAEAFGFRGVSRFPSLVCPELLDLVSDEVELFHGIKMNARRPREERKSLTGVARRPLPAAAAVAQTLQGELVTELVVALNQLDAGSDDPPRCAGQEPNRMQQLCLEHLADSCAAMGSIPPDLSTEVALQELQVGAGYSDGEPVSVAPFAHDLVSLPAVGGAPVPLSQLLGADGPDIVRGFITSKVLPIQSAEIFKREAGFARPYLDPVLRQPAAYLAFVERMRDGGMLEFRVDEGDFEEVGLFTVWKKDGRQRLVIDCRGSNFRFAEPDKTSLASGGSFSSIELAPGEVLWTAGVDIADAFYNMGLPPELRHLFAPPRLRAAQLGVRELGGRPVPGRAWARPCLAVLPMGWTHALDFCQKVHRNILVQKGGFDGVPELVDGMPAPHIQDGAYTAYVDKFISFGVDPDRPAALLKSAQEALSSAGLPLHEPDLPASVSEQLGWVFDGERGAVRPKSRRAWRLRLGIQGLLARGHASGRQVGKIAGHFAFIAMSRRPLLAVFSAVYAFSRKYFDRVMKLPPSVRRELRWAASLIPLAWADLQATWSPRIYASDASEEGRGVCQKEADLGAIRGAGRYGERWRFRRGTTSRPRDCLFEQRDPPSADTAKVEPIADSVESPEVEHVVSPEEAVEDPEDNLWNVPEVEDTLYGGRWQVVSSGGWARSEKIIVLEGRALVHSLRHALRDSKSFGKRILFLCDNMGLVCAMEKGRSSAGGVLRVARQWGAWCLAGAAQASVRWIPSERNVADAPSRRHIPLGVWIDNGAADSAEGIEQRAIRDAGRSSQQADCRSAGLELAELAVREPAIGGRRLRADAARPRQVLRALPLPAARSRKMARAVRRAQAAAAGARRAALGGPGSLLQRASVARMTVVQYNGLWQDILRVWLRRRAVCSLQSTPGVGETAFVVASWMDQEVSFGELARSGTKELAVVSYYQKQFARSGGLSLPRPVQAVMGWRRLAPGRAQLPLPWEAVALRALEMLLTGFWAMAAWAVAAVNCCFRPSELQRFGAEMLVPLVPGTHAAGWAVVMYPNEEEISGRTGQFDEKDEHVGKQLPR</sequence>
<evidence type="ECO:0000313" key="2">
    <source>
        <dbReference type="Proteomes" id="UP001189429"/>
    </source>
</evidence>
<dbReference type="Proteomes" id="UP001189429">
    <property type="component" value="Unassembled WGS sequence"/>
</dbReference>
<name>A0ABN9Q5P4_9DINO</name>
<protein>
    <recommendedName>
        <fullName evidence="3">DNA-directed DNA polymerase</fullName>
    </recommendedName>
</protein>
<dbReference type="PANTHER" id="PTHR33050:SF7">
    <property type="entry name" value="RIBONUCLEASE H"/>
    <property type="match status" value="1"/>
</dbReference>
<reference evidence="1" key="1">
    <citation type="submission" date="2023-10" db="EMBL/GenBank/DDBJ databases">
        <authorList>
            <person name="Chen Y."/>
            <person name="Shah S."/>
            <person name="Dougan E. K."/>
            <person name="Thang M."/>
            <person name="Chan C."/>
        </authorList>
    </citation>
    <scope>NUCLEOTIDE SEQUENCE [LARGE SCALE GENOMIC DNA]</scope>
</reference>
<accession>A0ABN9Q5P4</accession>